<gene>
    <name evidence="2" type="ORF">METZ01_LOCUS510176</name>
</gene>
<evidence type="ECO:0000259" key="1">
    <source>
        <dbReference type="PROSITE" id="PS50830"/>
    </source>
</evidence>
<protein>
    <recommendedName>
        <fullName evidence="1">TNase-like domain-containing protein</fullName>
    </recommendedName>
</protein>
<dbReference type="PANTHER" id="PTHR12302:SF26">
    <property type="entry name" value="BLR1266 PROTEIN"/>
    <property type="match status" value="1"/>
</dbReference>
<evidence type="ECO:0000313" key="2">
    <source>
        <dbReference type="EMBL" id="SVE57322.1"/>
    </source>
</evidence>
<organism evidence="2">
    <name type="scientific">marine metagenome</name>
    <dbReference type="NCBI Taxonomy" id="408172"/>
    <lineage>
        <taxon>unclassified sequences</taxon>
        <taxon>metagenomes</taxon>
        <taxon>ecological metagenomes</taxon>
    </lineage>
</organism>
<accession>A0A383EK88</accession>
<dbReference type="EMBL" id="UINC01226721">
    <property type="protein sequence ID" value="SVE57322.1"/>
    <property type="molecule type" value="Genomic_DNA"/>
</dbReference>
<name>A0A383EK88_9ZZZZ</name>
<dbReference type="Gene3D" id="2.40.50.90">
    <property type="match status" value="1"/>
</dbReference>
<dbReference type="AlphaFoldDB" id="A0A383EK88"/>
<sequence>MFSKLTNIVLFIVLLLFCDVPLKAEQLKVTGKPHIIDGDTIKILNIKIRLHGIDSPEIKQNCKDSDGILWRCGLDAKQALLDLVYSQIVTCIGSKRDRYKRLIAKCYVNELNIESFMVKNGWAIAYRKYSLDYVGEEKIAKNKKVGIWRGEFLDPSTWRKNYRKK</sequence>
<feature type="domain" description="TNase-like" evidence="1">
    <location>
        <begin position="34"/>
        <end position="150"/>
    </location>
</feature>
<dbReference type="SUPFAM" id="SSF50199">
    <property type="entry name" value="Staphylococcal nuclease"/>
    <property type="match status" value="1"/>
</dbReference>
<dbReference type="PROSITE" id="PS50830">
    <property type="entry name" value="TNASE_3"/>
    <property type="match status" value="1"/>
</dbReference>
<reference evidence="2" key="1">
    <citation type="submission" date="2018-05" db="EMBL/GenBank/DDBJ databases">
        <authorList>
            <person name="Lanie J.A."/>
            <person name="Ng W.-L."/>
            <person name="Kazmierczak K.M."/>
            <person name="Andrzejewski T.M."/>
            <person name="Davidsen T.M."/>
            <person name="Wayne K.J."/>
            <person name="Tettelin H."/>
            <person name="Glass J.I."/>
            <person name="Rusch D."/>
            <person name="Podicherti R."/>
            <person name="Tsui H.-C.T."/>
            <person name="Winkler M.E."/>
        </authorList>
    </citation>
    <scope>NUCLEOTIDE SEQUENCE</scope>
</reference>
<dbReference type="SMART" id="SM00318">
    <property type="entry name" value="SNc"/>
    <property type="match status" value="1"/>
</dbReference>
<dbReference type="InterPro" id="IPR035437">
    <property type="entry name" value="SNase_OB-fold_sf"/>
</dbReference>
<dbReference type="PANTHER" id="PTHR12302">
    <property type="entry name" value="EBNA2 BINDING PROTEIN P100"/>
    <property type="match status" value="1"/>
</dbReference>
<dbReference type="InterPro" id="IPR016071">
    <property type="entry name" value="Staphylococal_nuclease_OB-fold"/>
</dbReference>
<dbReference type="Pfam" id="PF00565">
    <property type="entry name" value="SNase"/>
    <property type="match status" value="1"/>
</dbReference>
<proteinExistence type="predicted"/>